<evidence type="ECO:0000313" key="2">
    <source>
        <dbReference type="Proteomes" id="UP000289555"/>
    </source>
</evidence>
<gene>
    <name evidence="1" type="ORF">HORIV_21350</name>
</gene>
<evidence type="ECO:0000313" key="1">
    <source>
        <dbReference type="EMBL" id="BBI49714.1"/>
    </source>
</evidence>
<proteinExistence type="predicted"/>
<protein>
    <submittedName>
        <fullName evidence="1">Uncharacterized protein</fullName>
    </submittedName>
</protein>
<keyword evidence="2" id="KW-1185">Reference proteome</keyword>
<dbReference type="EMBL" id="AP019416">
    <property type="protein sequence ID" value="BBI49714.1"/>
    <property type="molecule type" value="Genomic_DNA"/>
</dbReference>
<sequence length="57" mass="6463">MGTNNGREMPLYRVDITAIGRLSREDFADLQMHHAMELAAYQHSSLFHTECLNQGAN</sequence>
<name>A0ABN5WRV2_9GAMM</name>
<reference evidence="2" key="1">
    <citation type="journal article" date="2019" name="Microbiol. Resour. Announc.">
        <title>Complete Genome Sequence of Halomonas olivaria, a Moderately Halophilic Bacterium Isolated from Olive Processing Effluents, Obtained by Nanopore Sequencing.</title>
        <authorList>
            <person name="Nagata S."/>
            <person name="Ii K.M."/>
            <person name="Tsukimi T."/>
            <person name="Miura M.C."/>
            <person name="Galipon J."/>
            <person name="Arakawa K."/>
        </authorList>
    </citation>
    <scope>NUCLEOTIDE SEQUENCE [LARGE SCALE GENOMIC DNA]</scope>
    <source>
        <strain evidence="2">TYRC17</strain>
    </source>
</reference>
<organism evidence="1 2">
    <name type="scientific">Vreelandella olivaria</name>
    <dbReference type="NCBI Taxonomy" id="390919"/>
    <lineage>
        <taxon>Bacteria</taxon>
        <taxon>Pseudomonadati</taxon>
        <taxon>Pseudomonadota</taxon>
        <taxon>Gammaproteobacteria</taxon>
        <taxon>Oceanospirillales</taxon>
        <taxon>Halomonadaceae</taxon>
        <taxon>Vreelandella</taxon>
    </lineage>
</organism>
<dbReference type="Proteomes" id="UP000289555">
    <property type="component" value="Chromosome"/>
</dbReference>
<accession>A0ABN5WRV2</accession>